<protein>
    <recommendedName>
        <fullName evidence="3">DUF1642 domain-containing protein</fullName>
    </recommendedName>
</protein>
<reference evidence="2" key="1">
    <citation type="journal article" date="2019" name="Int. J. Syst. Evol. Microbiol.">
        <title>The Global Catalogue of Microorganisms (GCM) 10K type strain sequencing project: providing services to taxonomists for standard genome sequencing and annotation.</title>
        <authorList>
            <consortium name="The Broad Institute Genomics Platform"/>
            <consortium name="The Broad Institute Genome Sequencing Center for Infectious Disease"/>
            <person name="Wu L."/>
            <person name="Ma J."/>
        </authorList>
    </citation>
    <scope>NUCLEOTIDE SEQUENCE [LARGE SCALE GENOMIC DNA]</scope>
    <source>
        <strain evidence="2">CECT 7297</strain>
    </source>
</reference>
<dbReference type="EMBL" id="JBHSDI010000001">
    <property type="protein sequence ID" value="MFC4257546.1"/>
    <property type="molecule type" value="Genomic_DNA"/>
</dbReference>
<organism evidence="1 2">
    <name type="scientific">Marinobacter lacisalsi</name>
    <dbReference type="NCBI Taxonomy" id="475979"/>
    <lineage>
        <taxon>Bacteria</taxon>
        <taxon>Pseudomonadati</taxon>
        <taxon>Pseudomonadota</taxon>
        <taxon>Gammaproteobacteria</taxon>
        <taxon>Pseudomonadales</taxon>
        <taxon>Marinobacteraceae</taxon>
        <taxon>Marinobacter</taxon>
    </lineage>
</organism>
<keyword evidence="2" id="KW-1185">Reference proteome</keyword>
<evidence type="ECO:0000313" key="1">
    <source>
        <dbReference type="EMBL" id="MFC4257546.1"/>
    </source>
</evidence>
<sequence>MKKPEHLYHGFRQRMDLLKPSQGVGYGKADDRYGIYAVSERALAIPFAIAYWPLAKNAAFSVDTTTLPPHILLKHTDVEWDEMGYLYTVSSDSFEQVDTDQWVSRDPVVPVSVEEVRPEDYRSWIEYTDEN</sequence>
<gene>
    <name evidence="1" type="ORF">ACFOZ5_00720</name>
</gene>
<dbReference type="Proteomes" id="UP001595798">
    <property type="component" value="Unassembled WGS sequence"/>
</dbReference>
<comment type="caution">
    <text evidence="1">The sequence shown here is derived from an EMBL/GenBank/DDBJ whole genome shotgun (WGS) entry which is preliminary data.</text>
</comment>
<proteinExistence type="predicted"/>
<evidence type="ECO:0008006" key="3">
    <source>
        <dbReference type="Google" id="ProtNLM"/>
    </source>
</evidence>
<name>A0ABV8QDN2_9GAMM</name>
<accession>A0ABV8QDN2</accession>
<dbReference type="RefSeq" id="WP_379884763.1">
    <property type="nucleotide sequence ID" value="NZ_JBHSDI010000001.1"/>
</dbReference>
<evidence type="ECO:0000313" key="2">
    <source>
        <dbReference type="Proteomes" id="UP001595798"/>
    </source>
</evidence>